<dbReference type="EnsemblMetazoa" id="tetur01g01360.1">
    <property type="protein sequence ID" value="tetur01g01360.1"/>
    <property type="gene ID" value="tetur01g01360"/>
</dbReference>
<dbReference type="PANTHER" id="PTHR13293">
    <property type="entry name" value="AKIRIN-RELATED"/>
    <property type="match status" value="1"/>
</dbReference>
<reference evidence="5" key="2">
    <citation type="submission" date="2015-06" db="UniProtKB">
        <authorList>
            <consortium name="EnsemblMetazoa"/>
        </authorList>
    </citation>
    <scope>IDENTIFICATION</scope>
</reference>
<feature type="region of interest" description="Disordered" evidence="4">
    <location>
        <begin position="1"/>
        <end position="56"/>
    </location>
</feature>
<name>T1JPZ5_TETUR</name>
<protein>
    <recommendedName>
        <fullName evidence="7">Akirin</fullName>
    </recommendedName>
</protein>
<evidence type="ECO:0000313" key="5">
    <source>
        <dbReference type="EnsemblMetazoa" id="tetur01g01360.1"/>
    </source>
</evidence>
<dbReference type="GO" id="GO:0003712">
    <property type="term" value="F:transcription coregulator activity"/>
    <property type="evidence" value="ECO:0007669"/>
    <property type="project" value="TreeGrafter"/>
</dbReference>
<feature type="compositionally biased region" description="Low complexity" evidence="4">
    <location>
        <begin position="93"/>
        <end position="111"/>
    </location>
</feature>
<comment type="similarity">
    <text evidence="2">Belongs to the akirin family.</text>
</comment>
<reference evidence="6" key="1">
    <citation type="submission" date="2011-08" db="EMBL/GenBank/DDBJ databases">
        <authorList>
            <person name="Rombauts S."/>
        </authorList>
    </citation>
    <scope>NUCLEOTIDE SEQUENCE</scope>
    <source>
        <strain evidence="6">London</strain>
    </source>
</reference>
<comment type="subcellular location">
    <subcellularLocation>
        <location evidence="1">Nucleus</location>
    </subcellularLocation>
</comment>
<dbReference type="OrthoDB" id="10039914at2759"/>
<evidence type="ECO:0000256" key="4">
    <source>
        <dbReference type="SAM" id="MobiDB-lite"/>
    </source>
</evidence>
<evidence type="ECO:0000313" key="6">
    <source>
        <dbReference type="Proteomes" id="UP000015104"/>
    </source>
</evidence>
<gene>
    <name evidence="5" type="primary">107362254</name>
</gene>
<keyword evidence="6" id="KW-1185">Reference proteome</keyword>
<accession>T1JPZ5</accession>
<dbReference type="GO" id="GO:0045944">
    <property type="term" value="P:positive regulation of transcription by RNA polymerase II"/>
    <property type="evidence" value="ECO:0007669"/>
    <property type="project" value="TreeGrafter"/>
</dbReference>
<dbReference type="InterPro" id="IPR024132">
    <property type="entry name" value="Akirin"/>
</dbReference>
<dbReference type="CDD" id="cd22240">
    <property type="entry name" value="akirin"/>
    <property type="match status" value="1"/>
</dbReference>
<organism evidence="5 6">
    <name type="scientific">Tetranychus urticae</name>
    <name type="common">Two-spotted spider mite</name>
    <dbReference type="NCBI Taxonomy" id="32264"/>
    <lineage>
        <taxon>Eukaryota</taxon>
        <taxon>Metazoa</taxon>
        <taxon>Ecdysozoa</taxon>
        <taxon>Arthropoda</taxon>
        <taxon>Chelicerata</taxon>
        <taxon>Arachnida</taxon>
        <taxon>Acari</taxon>
        <taxon>Acariformes</taxon>
        <taxon>Trombidiformes</taxon>
        <taxon>Prostigmata</taxon>
        <taxon>Eleutherengona</taxon>
        <taxon>Raphignathae</taxon>
        <taxon>Tetranychoidea</taxon>
        <taxon>Tetranychidae</taxon>
        <taxon>Tetranychus</taxon>
    </lineage>
</organism>
<dbReference type="GO" id="GO:0005634">
    <property type="term" value="C:nucleus"/>
    <property type="evidence" value="ECO:0007669"/>
    <property type="project" value="UniProtKB-SubCell"/>
</dbReference>
<keyword evidence="3" id="KW-0539">Nucleus</keyword>
<dbReference type="Proteomes" id="UP000015104">
    <property type="component" value="Unassembled WGS sequence"/>
</dbReference>
<dbReference type="HOGENOM" id="CLU_119227_0_0_1"/>
<feature type="region of interest" description="Disordered" evidence="4">
    <location>
        <begin position="86"/>
        <end position="121"/>
    </location>
</feature>
<dbReference type="AlphaFoldDB" id="T1JPZ5"/>
<dbReference type="GO" id="GO:0045089">
    <property type="term" value="P:positive regulation of innate immune response"/>
    <property type="evidence" value="ECO:0007669"/>
    <property type="project" value="TreeGrafter"/>
</dbReference>
<evidence type="ECO:0000256" key="1">
    <source>
        <dbReference type="ARBA" id="ARBA00004123"/>
    </source>
</evidence>
<evidence type="ECO:0000256" key="3">
    <source>
        <dbReference type="ARBA" id="ARBA00023242"/>
    </source>
</evidence>
<dbReference type="eggNOG" id="KOG4330">
    <property type="taxonomic scope" value="Eukaryota"/>
</dbReference>
<evidence type="ECO:0008006" key="7">
    <source>
        <dbReference type="Google" id="ProtNLM"/>
    </source>
</evidence>
<dbReference type="EMBL" id="CAEY01000435">
    <property type="status" value="NOT_ANNOTATED_CDS"/>
    <property type="molecule type" value="Genomic_DNA"/>
</dbReference>
<dbReference type="GO" id="GO:0000785">
    <property type="term" value="C:chromatin"/>
    <property type="evidence" value="ECO:0007669"/>
    <property type="project" value="TreeGrafter"/>
</dbReference>
<dbReference type="OMA" id="PDKMAKN"/>
<dbReference type="STRING" id="32264.T1JPZ5"/>
<sequence length="190" mass="21623">MACGAIKRSLEWDPLNTPSQSSTPSARPSKKRCLVHHNYNPNGFSGPKEASPFADLHGKLSPETIASNIKDEMKRLQNRKQLYYSNSGNQLMSSPNSESNSNENEASTSSEGQSFLGLRSPSRRDQPLFTFRQVTIICERLLKERETSIREEYDRVLSSKLAEQYDTFVKFTYDQIQKRFENGTTPSYVN</sequence>
<dbReference type="KEGG" id="tut:107362254"/>
<feature type="compositionally biased region" description="Polar residues" evidence="4">
    <location>
        <begin position="16"/>
        <end position="26"/>
    </location>
</feature>
<dbReference type="PANTHER" id="PTHR13293:SF6">
    <property type="entry name" value="AKIRIN-RELATED"/>
    <property type="match status" value="1"/>
</dbReference>
<proteinExistence type="inferred from homology"/>
<evidence type="ECO:0000256" key="2">
    <source>
        <dbReference type="ARBA" id="ARBA00005625"/>
    </source>
</evidence>